<comment type="similarity">
    <text evidence="1">Belongs to the DP1 family.</text>
</comment>
<dbReference type="Proteomes" id="UP000050761">
    <property type="component" value="Unassembled WGS sequence"/>
</dbReference>
<feature type="transmembrane region" description="Helical" evidence="1">
    <location>
        <begin position="63"/>
        <end position="78"/>
    </location>
</feature>
<proteinExistence type="inferred from homology"/>
<gene>
    <name evidence="2" type="ORF">HPBE_LOCUS2689</name>
</gene>
<dbReference type="AlphaFoldDB" id="A0A183F947"/>
<comment type="subcellular location">
    <subcellularLocation>
        <location evidence="1">Membrane</location>
        <topology evidence="1">Multi-pass membrane protein</topology>
    </subcellularLocation>
</comment>
<dbReference type="OrthoDB" id="10009287at2759"/>
<dbReference type="GO" id="GO:0016020">
    <property type="term" value="C:membrane"/>
    <property type="evidence" value="ECO:0007669"/>
    <property type="project" value="UniProtKB-SubCell"/>
</dbReference>
<keyword evidence="1" id="KW-0472">Membrane</keyword>
<reference evidence="2 3" key="1">
    <citation type="submission" date="2018-11" db="EMBL/GenBank/DDBJ databases">
        <authorList>
            <consortium name="Pathogen Informatics"/>
        </authorList>
    </citation>
    <scope>NUCLEOTIDE SEQUENCE [LARGE SCALE GENOMIC DNA]</scope>
</reference>
<name>A0A183F947_HELPZ</name>
<dbReference type="InterPro" id="IPR004345">
    <property type="entry name" value="TB2_DP1_HVA22"/>
</dbReference>
<organism evidence="3 4">
    <name type="scientific">Heligmosomoides polygyrus</name>
    <name type="common">Parasitic roundworm</name>
    <dbReference type="NCBI Taxonomy" id="6339"/>
    <lineage>
        <taxon>Eukaryota</taxon>
        <taxon>Metazoa</taxon>
        <taxon>Ecdysozoa</taxon>
        <taxon>Nematoda</taxon>
        <taxon>Chromadorea</taxon>
        <taxon>Rhabditida</taxon>
        <taxon>Rhabditina</taxon>
        <taxon>Rhabditomorpha</taxon>
        <taxon>Strongyloidea</taxon>
        <taxon>Heligmosomidae</taxon>
        <taxon>Heligmosomoides</taxon>
    </lineage>
</organism>
<keyword evidence="1" id="KW-0812">Transmembrane</keyword>
<sequence length="178" mass="19356">MAKAAPPSAASDAPGSNMGGPAGSPLDGLKKANADLVAWCYQPHGALDEHLKKIDAAKVKREHIAYGVIAVICLYLIGGEEAMFLSYVITFFYPANVSIEAIRGKNSGEAFQQLQYWIPFGFLALIDSTCISLFPAYYFLKTAFLVFLFLPQTRGSSILYQKLIEPVSKAVDGLTKKK</sequence>
<dbReference type="PANTHER" id="PTHR12300:SF34">
    <property type="entry name" value="RECEPTOR EXPRESSION-ENHANCING PROTEIN"/>
    <property type="match status" value="1"/>
</dbReference>
<dbReference type="PANTHER" id="PTHR12300">
    <property type="entry name" value="HVA22-LIKE PROTEINS"/>
    <property type="match status" value="1"/>
</dbReference>
<dbReference type="EMBL" id="UZAH01004538">
    <property type="protein sequence ID" value="VDO27393.1"/>
    <property type="molecule type" value="Genomic_DNA"/>
</dbReference>
<dbReference type="Pfam" id="PF03134">
    <property type="entry name" value="TB2_DP1_HVA22"/>
    <property type="match status" value="1"/>
</dbReference>
<feature type="transmembrane region" description="Helical" evidence="1">
    <location>
        <begin position="114"/>
        <end position="140"/>
    </location>
</feature>
<reference evidence="4" key="2">
    <citation type="submission" date="2019-09" db="UniProtKB">
        <authorList>
            <consortium name="WormBaseParasite"/>
        </authorList>
    </citation>
    <scope>IDENTIFICATION</scope>
</reference>
<accession>A0A183F947</accession>
<evidence type="ECO:0000313" key="4">
    <source>
        <dbReference type="WBParaSite" id="HPBE_0000268901-mRNA-1"/>
    </source>
</evidence>
<accession>A0A3P7V542</accession>
<evidence type="ECO:0000313" key="3">
    <source>
        <dbReference type="Proteomes" id="UP000050761"/>
    </source>
</evidence>
<dbReference type="WBParaSite" id="HPBE_0000268901-mRNA-1">
    <property type="protein sequence ID" value="HPBE_0000268901-mRNA-1"/>
    <property type="gene ID" value="HPBE_0000268901"/>
</dbReference>
<evidence type="ECO:0000256" key="1">
    <source>
        <dbReference type="RuleBase" id="RU362006"/>
    </source>
</evidence>
<evidence type="ECO:0000313" key="2">
    <source>
        <dbReference type="EMBL" id="VDO27393.1"/>
    </source>
</evidence>
<protein>
    <recommendedName>
        <fullName evidence="1">Receptor expression-enhancing protein</fullName>
    </recommendedName>
</protein>
<keyword evidence="3" id="KW-1185">Reference proteome</keyword>
<keyword evidence="1" id="KW-1133">Transmembrane helix</keyword>